<dbReference type="GO" id="GO:0016491">
    <property type="term" value="F:oxidoreductase activity"/>
    <property type="evidence" value="ECO:0007669"/>
    <property type="project" value="UniProtKB-KW"/>
</dbReference>
<protein>
    <submittedName>
        <fullName evidence="3">FAD-binding oxidoreductase</fullName>
    </submittedName>
</protein>
<dbReference type="PANTHER" id="PTHR13847:SF281">
    <property type="entry name" value="FAD DEPENDENT OXIDOREDUCTASE DOMAIN-CONTAINING PROTEIN"/>
    <property type="match status" value="1"/>
</dbReference>
<keyword evidence="4" id="KW-1185">Reference proteome</keyword>
<proteinExistence type="predicted"/>
<dbReference type="InterPro" id="IPR036188">
    <property type="entry name" value="FAD/NAD-bd_sf"/>
</dbReference>
<sequence>MTAEAHAKSYYAATANRHSDYPSLSEDSSCDVCVIGGGYSGLSSALHLAERGYDVILLEANRIAWGASGRNGGQVGSGQRQEQDVLEDMLGIADARHLWDLAEESKTVVKTRIARHKIDCDLKPGILHAASKPADAADFEPYVEKLAREYGYAHLRSVSREEIGAMLGTNRYHGGILDSDSAHLHPLNYALGLAGAADDAGARLFEASRVTGYQDGAVCRIACNGHQVIAHHVVLACNGYLERLEPRLAGKIMPINNFILATEPLGEALAGELIRDDVAVADTKFVIDYYRLSADRRLLFGGGENYRRSFPPDIAGFVRKYMLRVYPQLESKRIDYSWGGTLAITLNRMPDFGRLSSNIYFVQGFSGHGVAMASLAGKLIAEAVAGTAERFDVFARIPTRRFPGGTLLRWPGLVLGMLYYALRDKL</sequence>
<gene>
    <name evidence="3" type="ORF">FKG95_29150</name>
</gene>
<dbReference type="GO" id="GO:0005737">
    <property type="term" value="C:cytoplasm"/>
    <property type="evidence" value="ECO:0007669"/>
    <property type="project" value="TreeGrafter"/>
</dbReference>
<dbReference type="PANTHER" id="PTHR13847">
    <property type="entry name" value="SARCOSINE DEHYDROGENASE-RELATED"/>
    <property type="match status" value="1"/>
</dbReference>
<dbReference type="Proteomes" id="UP000315252">
    <property type="component" value="Unassembled WGS sequence"/>
</dbReference>
<comment type="caution">
    <text evidence="3">The sequence shown here is derived from an EMBL/GenBank/DDBJ whole genome shotgun (WGS) entry which is preliminary data.</text>
</comment>
<feature type="domain" description="FAD dependent oxidoreductase" evidence="2">
    <location>
        <begin position="31"/>
        <end position="382"/>
    </location>
</feature>
<dbReference type="RefSeq" id="WP_142899995.1">
    <property type="nucleotide sequence ID" value="NZ_ML660075.1"/>
</dbReference>
<evidence type="ECO:0000256" key="1">
    <source>
        <dbReference type="ARBA" id="ARBA00023002"/>
    </source>
</evidence>
<reference evidence="3 4" key="1">
    <citation type="submission" date="2019-06" db="EMBL/GenBank/DDBJ databases">
        <title>Whole genome sequence for Rhodospirillaceae sp. R148.</title>
        <authorList>
            <person name="Wang G."/>
        </authorList>
    </citation>
    <scope>NUCLEOTIDE SEQUENCE [LARGE SCALE GENOMIC DNA]</scope>
    <source>
        <strain evidence="3 4">R148</strain>
    </source>
</reference>
<name>A0A545ST05_9PROT</name>
<dbReference type="Gene3D" id="3.50.50.60">
    <property type="entry name" value="FAD/NAD(P)-binding domain"/>
    <property type="match status" value="1"/>
</dbReference>
<evidence type="ECO:0000313" key="3">
    <source>
        <dbReference type="EMBL" id="TQV68093.1"/>
    </source>
</evidence>
<dbReference type="InterPro" id="IPR006076">
    <property type="entry name" value="FAD-dep_OxRdtase"/>
</dbReference>
<dbReference type="OrthoDB" id="9806601at2"/>
<evidence type="ECO:0000259" key="2">
    <source>
        <dbReference type="Pfam" id="PF01266"/>
    </source>
</evidence>
<dbReference type="EMBL" id="VHSH01000024">
    <property type="protein sequence ID" value="TQV68093.1"/>
    <property type="molecule type" value="Genomic_DNA"/>
</dbReference>
<dbReference type="Pfam" id="PF01266">
    <property type="entry name" value="DAO"/>
    <property type="match status" value="1"/>
</dbReference>
<dbReference type="AlphaFoldDB" id="A0A545ST05"/>
<organism evidence="3 4">
    <name type="scientific">Denitrobaculum tricleocarpae</name>
    <dbReference type="NCBI Taxonomy" id="2591009"/>
    <lineage>
        <taxon>Bacteria</taxon>
        <taxon>Pseudomonadati</taxon>
        <taxon>Pseudomonadota</taxon>
        <taxon>Alphaproteobacteria</taxon>
        <taxon>Rhodospirillales</taxon>
        <taxon>Rhodospirillaceae</taxon>
        <taxon>Denitrobaculum</taxon>
    </lineage>
</organism>
<evidence type="ECO:0000313" key="4">
    <source>
        <dbReference type="Proteomes" id="UP000315252"/>
    </source>
</evidence>
<dbReference type="Gene3D" id="3.30.9.10">
    <property type="entry name" value="D-Amino Acid Oxidase, subunit A, domain 2"/>
    <property type="match status" value="1"/>
</dbReference>
<keyword evidence="1" id="KW-0560">Oxidoreductase</keyword>
<accession>A0A545ST05</accession>
<dbReference type="SUPFAM" id="SSF51905">
    <property type="entry name" value="FAD/NAD(P)-binding domain"/>
    <property type="match status" value="1"/>
</dbReference>